<gene>
    <name evidence="1" type="ORF">SCUD_LOCUS10287</name>
</gene>
<dbReference type="AlphaFoldDB" id="A0A183K5L3"/>
<evidence type="ECO:0000313" key="2">
    <source>
        <dbReference type="Proteomes" id="UP000279833"/>
    </source>
</evidence>
<proteinExistence type="predicted"/>
<accession>A0A183K5L3</accession>
<evidence type="ECO:0000313" key="1">
    <source>
        <dbReference type="EMBL" id="VDP39225.1"/>
    </source>
</evidence>
<protein>
    <submittedName>
        <fullName evidence="3">Ribonuclease P protein component</fullName>
    </submittedName>
</protein>
<reference evidence="1 2" key="2">
    <citation type="submission" date="2018-11" db="EMBL/GenBank/DDBJ databases">
        <authorList>
            <consortium name="Pathogen Informatics"/>
        </authorList>
    </citation>
    <scope>NUCLEOTIDE SEQUENCE [LARGE SCALE GENOMIC DNA]</scope>
    <source>
        <strain evidence="1">Dakar</strain>
        <strain evidence="2">Dakar, Senegal</strain>
    </source>
</reference>
<keyword evidence="2" id="KW-1185">Reference proteome</keyword>
<dbReference type="STRING" id="6186.A0A183K5L3"/>
<organism evidence="3">
    <name type="scientific">Schistosoma curassoni</name>
    <dbReference type="NCBI Taxonomy" id="6186"/>
    <lineage>
        <taxon>Eukaryota</taxon>
        <taxon>Metazoa</taxon>
        <taxon>Spiralia</taxon>
        <taxon>Lophotrochozoa</taxon>
        <taxon>Platyhelminthes</taxon>
        <taxon>Trematoda</taxon>
        <taxon>Digenea</taxon>
        <taxon>Strigeidida</taxon>
        <taxon>Schistosomatoidea</taxon>
        <taxon>Schistosomatidae</taxon>
        <taxon>Schistosoma</taxon>
    </lineage>
</organism>
<sequence>MTKCYDERPKFNSVLMNYSKRTKMTERRAYVRFKEHIPKSLTSNKLKAFNSVIARHLLDTGHGVDTLKSVKVINKQSSSNLLKVAEALAIKRLKPDLCIQKKRVINLSLPW</sequence>
<dbReference type="WBParaSite" id="SCUD_0001028701-mRNA-1">
    <property type="protein sequence ID" value="SCUD_0001028701-mRNA-1"/>
    <property type="gene ID" value="SCUD_0001028701"/>
</dbReference>
<dbReference type="Proteomes" id="UP000279833">
    <property type="component" value="Unassembled WGS sequence"/>
</dbReference>
<name>A0A183K5L3_9TREM</name>
<reference evidence="3" key="1">
    <citation type="submission" date="2016-06" db="UniProtKB">
        <authorList>
            <consortium name="WormBaseParasite"/>
        </authorList>
    </citation>
    <scope>IDENTIFICATION</scope>
</reference>
<evidence type="ECO:0000313" key="3">
    <source>
        <dbReference type="WBParaSite" id="SCUD_0001028701-mRNA-1"/>
    </source>
</evidence>
<dbReference type="EMBL" id="UZAK01033698">
    <property type="protein sequence ID" value="VDP39225.1"/>
    <property type="molecule type" value="Genomic_DNA"/>
</dbReference>